<organism evidence="2">
    <name type="scientific">Setaria italica</name>
    <name type="common">Foxtail millet</name>
    <name type="synonym">Panicum italicum</name>
    <dbReference type="NCBI Taxonomy" id="4555"/>
    <lineage>
        <taxon>Eukaryota</taxon>
        <taxon>Viridiplantae</taxon>
        <taxon>Streptophyta</taxon>
        <taxon>Embryophyta</taxon>
        <taxon>Tracheophyta</taxon>
        <taxon>Spermatophyta</taxon>
        <taxon>Magnoliopsida</taxon>
        <taxon>Liliopsida</taxon>
        <taxon>Poales</taxon>
        <taxon>Poaceae</taxon>
        <taxon>PACMAD clade</taxon>
        <taxon>Panicoideae</taxon>
        <taxon>Panicodae</taxon>
        <taxon>Paniceae</taxon>
        <taxon>Cenchrinae</taxon>
        <taxon>Setaria</taxon>
    </lineage>
</organism>
<dbReference type="AlphaFoldDB" id="A0A368PJN6"/>
<reference evidence="2" key="1">
    <citation type="journal article" date="2012" name="Nat. Biotechnol.">
        <title>Reference genome sequence of the model plant Setaria.</title>
        <authorList>
            <person name="Bennetzen J.L."/>
            <person name="Schmutz J."/>
            <person name="Wang H."/>
            <person name="Percifield R."/>
            <person name="Hawkins J."/>
            <person name="Pontaroli A.C."/>
            <person name="Estep M."/>
            <person name="Feng L."/>
            <person name="Vaughn J.N."/>
            <person name="Grimwood J."/>
            <person name="Jenkins J."/>
            <person name="Barry K."/>
            <person name="Lindquist E."/>
            <person name="Hellsten U."/>
            <person name="Deshpande S."/>
            <person name="Wang X."/>
            <person name="Wu X."/>
            <person name="Mitros T."/>
            <person name="Triplett J."/>
            <person name="Yang X."/>
            <person name="Ye C.Y."/>
            <person name="Mauro-Herrera M."/>
            <person name="Wang L."/>
            <person name="Li P."/>
            <person name="Sharma M."/>
            <person name="Sharma R."/>
            <person name="Ronald P.C."/>
            <person name="Panaud O."/>
            <person name="Kellogg E.A."/>
            <person name="Brutnell T.P."/>
            <person name="Doust A.N."/>
            <person name="Tuskan G.A."/>
            <person name="Rokhsar D."/>
            <person name="Devos K.M."/>
        </authorList>
    </citation>
    <scope>NUCLEOTIDE SEQUENCE [LARGE SCALE GENOMIC DNA]</scope>
    <source>
        <strain evidence="2">Yugu1</strain>
    </source>
</reference>
<proteinExistence type="predicted"/>
<feature type="compositionally biased region" description="Polar residues" evidence="1">
    <location>
        <begin position="54"/>
        <end position="63"/>
    </location>
</feature>
<evidence type="ECO:0000313" key="2">
    <source>
        <dbReference type="EMBL" id="RCV05250.1"/>
    </source>
</evidence>
<accession>A0A368PJN6</accession>
<reference evidence="2" key="2">
    <citation type="submission" date="2015-07" db="EMBL/GenBank/DDBJ databases">
        <authorList>
            <person name="Noorani M."/>
        </authorList>
    </citation>
    <scope>NUCLEOTIDE SEQUENCE</scope>
    <source>
        <strain evidence="2">Yugu1</strain>
    </source>
</reference>
<dbReference type="EMBL" id="CM003528">
    <property type="protein sequence ID" value="RCV05250.1"/>
    <property type="molecule type" value="Genomic_DNA"/>
</dbReference>
<dbReference type="PROSITE" id="PS51257">
    <property type="entry name" value="PROKAR_LIPOPROTEIN"/>
    <property type="match status" value="1"/>
</dbReference>
<protein>
    <submittedName>
        <fullName evidence="2">Uncharacterized protein</fullName>
    </submittedName>
</protein>
<name>A0A368PJN6_SETIT</name>
<dbReference type="OrthoDB" id="1845386at2759"/>
<dbReference type="STRING" id="4555.A0A368PJN6"/>
<evidence type="ECO:0000256" key="1">
    <source>
        <dbReference type="SAM" id="MobiDB-lite"/>
    </source>
</evidence>
<sequence>MRPPLISLSFSVLACRGSREGGQLGMGGNEEKAHTAHIPAAIQILGGYPVLSASSDGRGSSDPSAPATYCLRPAASSPSTTAPLPEPNLASPPTSSLAMDAGGGGSGSGQLFSVDPLERQAARGHGVVTSMAAGSDVIVLGTSRGWLVRHDYTFEDAHSKSRRCKDLQLMNENMEVLQSLKLVSTENENSNKGDSVLFIVCE</sequence>
<gene>
    <name evidence="2" type="ORF">SETIT_1G068100v2</name>
</gene>
<feature type="region of interest" description="Disordered" evidence="1">
    <location>
        <begin position="54"/>
        <end position="112"/>
    </location>
</feature>